<proteinExistence type="predicted"/>
<evidence type="ECO:0000313" key="2">
    <source>
        <dbReference type="Proteomes" id="UP001596523"/>
    </source>
</evidence>
<dbReference type="RefSeq" id="WP_381828610.1">
    <property type="nucleotide sequence ID" value="NZ_JBHTCF010000003.1"/>
</dbReference>
<reference evidence="2" key="1">
    <citation type="journal article" date="2019" name="Int. J. Syst. Evol. Microbiol.">
        <title>The Global Catalogue of Microorganisms (GCM) 10K type strain sequencing project: providing services to taxonomists for standard genome sequencing and annotation.</title>
        <authorList>
            <consortium name="The Broad Institute Genomics Platform"/>
            <consortium name="The Broad Institute Genome Sequencing Center for Infectious Disease"/>
            <person name="Wu L."/>
            <person name="Ma J."/>
        </authorList>
    </citation>
    <scope>NUCLEOTIDE SEQUENCE [LARGE SCALE GENOMIC DNA]</scope>
    <source>
        <strain evidence="2">SYNS20</strain>
    </source>
</reference>
<organism evidence="1 2">
    <name type="scientific">Streptomyces monticola</name>
    <dbReference type="NCBI Taxonomy" id="2666263"/>
    <lineage>
        <taxon>Bacteria</taxon>
        <taxon>Bacillati</taxon>
        <taxon>Actinomycetota</taxon>
        <taxon>Actinomycetes</taxon>
        <taxon>Kitasatosporales</taxon>
        <taxon>Streptomycetaceae</taxon>
        <taxon>Streptomyces</taxon>
    </lineage>
</organism>
<protein>
    <submittedName>
        <fullName evidence="1">Uncharacterized protein</fullName>
    </submittedName>
</protein>
<evidence type="ECO:0000313" key="1">
    <source>
        <dbReference type="EMBL" id="MFC7304325.1"/>
    </source>
</evidence>
<dbReference type="Proteomes" id="UP001596523">
    <property type="component" value="Unassembled WGS sequence"/>
</dbReference>
<dbReference type="EMBL" id="JBHTCF010000003">
    <property type="protein sequence ID" value="MFC7304325.1"/>
    <property type="molecule type" value="Genomic_DNA"/>
</dbReference>
<comment type="caution">
    <text evidence="1">The sequence shown here is derived from an EMBL/GenBank/DDBJ whole genome shotgun (WGS) entry which is preliminary data.</text>
</comment>
<sequence length="45" mass="4899">MNGRLNDRFDCCDCCVDGCFDGCFDVDQAWKPPGALAETRGILIG</sequence>
<gene>
    <name evidence="1" type="ORF">ACFQVC_08900</name>
</gene>
<accession>A0ABW2JFQ9</accession>
<keyword evidence="2" id="KW-1185">Reference proteome</keyword>
<name>A0ABW2JFQ9_9ACTN</name>